<evidence type="ECO:0000313" key="3">
    <source>
        <dbReference type="Proteomes" id="UP000316125"/>
    </source>
</evidence>
<dbReference type="AlphaFoldDB" id="A0A4Y5YMD7"/>
<evidence type="ECO:0008006" key="4">
    <source>
        <dbReference type="Google" id="ProtNLM"/>
    </source>
</evidence>
<keyword evidence="1" id="KW-0812">Transmembrane</keyword>
<feature type="transmembrane region" description="Helical" evidence="1">
    <location>
        <begin position="22"/>
        <end position="43"/>
    </location>
</feature>
<dbReference type="PROSITE" id="PS51257">
    <property type="entry name" value="PROKAR_LIPOPROTEIN"/>
    <property type="match status" value="1"/>
</dbReference>
<feature type="transmembrane region" description="Helical" evidence="1">
    <location>
        <begin position="78"/>
        <end position="99"/>
    </location>
</feature>
<evidence type="ECO:0000256" key="1">
    <source>
        <dbReference type="SAM" id="Phobius"/>
    </source>
</evidence>
<proteinExistence type="predicted"/>
<keyword evidence="1" id="KW-1133">Transmembrane helix</keyword>
<sequence>MTTTAVREADVTAPPFRRRAELIIAGIGMAACAVLQGGFALVITRSDDATLESTIVPALRAAGLDLADADAHVVLNTMAAWFGFSFIIVALCTAIGFFFARLRPRRRATGLFFLAAGLACLFGTQFVLYPVAFFFLVSAALFAVRTATPRSSS</sequence>
<organism evidence="2 3">
    <name type="scientific">Microbacterium foliorum</name>
    <dbReference type="NCBI Taxonomy" id="104336"/>
    <lineage>
        <taxon>Bacteria</taxon>
        <taxon>Bacillati</taxon>
        <taxon>Actinomycetota</taxon>
        <taxon>Actinomycetes</taxon>
        <taxon>Micrococcales</taxon>
        <taxon>Microbacteriaceae</taxon>
        <taxon>Microbacterium</taxon>
    </lineage>
</organism>
<dbReference type="EMBL" id="CP041040">
    <property type="protein sequence ID" value="QDE33844.1"/>
    <property type="molecule type" value="Genomic_DNA"/>
</dbReference>
<feature type="transmembrane region" description="Helical" evidence="1">
    <location>
        <begin position="111"/>
        <end position="144"/>
    </location>
</feature>
<gene>
    <name evidence="2" type="ORF">FIV50_03010</name>
</gene>
<keyword evidence="1" id="KW-0472">Membrane</keyword>
<reference evidence="2 3" key="1">
    <citation type="submission" date="2019-06" db="EMBL/GenBank/DDBJ databases">
        <title>Complete genome of Microbacterium foliorum M2.</title>
        <authorList>
            <person name="Cao G."/>
        </authorList>
    </citation>
    <scope>NUCLEOTIDE SEQUENCE [LARGE SCALE GENOMIC DNA]</scope>
    <source>
        <strain evidence="2 3">M2</strain>
    </source>
</reference>
<dbReference type="Proteomes" id="UP000316125">
    <property type="component" value="Chromosome"/>
</dbReference>
<evidence type="ECO:0000313" key="2">
    <source>
        <dbReference type="EMBL" id="QDE33844.1"/>
    </source>
</evidence>
<dbReference type="OrthoDB" id="5073702at2"/>
<protein>
    <recommendedName>
        <fullName evidence="4">DUF4064 domain-containing protein</fullName>
    </recommendedName>
</protein>
<name>A0A4Y5YMD7_9MICO</name>
<dbReference type="RefSeq" id="WP_140036127.1">
    <property type="nucleotide sequence ID" value="NZ_CP041040.1"/>
</dbReference>
<accession>A0A4Y5YMD7</accession>